<name>A0A841JRV2_9BACT</name>
<proteinExistence type="predicted"/>
<dbReference type="Proteomes" id="UP000538666">
    <property type="component" value="Unassembled WGS sequence"/>
</dbReference>
<dbReference type="EMBL" id="JACHEK010000001">
    <property type="protein sequence ID" value="MBB6142509.1"/>
    <property type="molecule type" value="Genomic_DNA"/>
</dbReference>
<reference evidence="1 2" key="1">
    <citation type="submission" date="2020-08" db="EMBL/GenBank/DDBJ databases">
        <title>Genomic Encyclopedia of Type Strains, Phase IV (KMG-IV): sequencing the most valuable type-strain genomes for metagenomic binning, comparative biology and taxonomic classification.</title>
        <authorList>
            <person name="Goeker M."/>
        </authorList>
    </citation>
    <scope>NUCLEOTIDE SEQUENCE [LARGE SCALE GENOMIC DNA]</scope>
    <source>
        <strain evidence="1 2">DSM 103733</strain>
    </source>
</reference>
<organism evidence="1 2">
    <name type="scientific">Silvibacterium bohemicum</name>
    <dbReference type="NCBI Taxonomy" id="1577686"/>
    <lineage>
        <taxon>Bacteria</taxon>
        <taxon>Pseudomonadati</taxon>
        <taxon>Acidobacteriota</taxon>
        <taxon>Terriglobia</taxon>
        <taxon>Terriglobales</taxon>
        <taxon>Acidobacteriaceae</taxon>
        <taxon>Silvibacterium</taxon>
    </lineage>
</organism>
<protein>
    <submittedName>
        <fullName evidence="1">Uncharacterized protein</fullName>
    </submittedName>
</protein>
<dbReference type="AlphaFoldDB" id="A0A841JRV2"/>
<evidence type="ECO:0000313" key="2">
    <source>
        <dbReference type="Proteomes" id="UP000538666"/>
    </source>
</evidence>
<keyword evidence="2" id="KW-1185">Reference proteome</keyword>
<accession>A0A841JRV2</accession>
<evidence type="ECO:0000313" key="1">
    <source>
        <dbReference type="EMBL" id="MBB6142509.1"/>
    </source>
</evidence>
<gene>
    <name evidence="1" type="ORF">HNQ77_000447</name>
</gene>
<comment type="caution">
    <text evidence="1">The sequence shown here is derived from an EMBL/GenBank/DDBJ whole genome shotgun (WGS) entry which is preliminary data.</text>
</comment>
<sequence>MRRGALCGQPGGNVFVGLTRMLEICIAGHDDYGLSAEAGWIPHSHLGPTHI</sequence>